<feature type="transmembrane region" description="Helical" evidence="1">
    <location>
        <begin position="387"/>
        <end position="410"/>
    </location>
</feature>
<dbReference type="Proteomes" id="UP000709336">
    <property type="component" value="Unassembled WGS sequence"/>
</dbReference>
<dbReference type="Pfam" id="PF03703">
    <property type="entry name" value="bPH_2"/>
    <property type="match status" value="2"/>
</dbReference>
<protein>
    <submittedName>
        <fullName evidence="3">PH domain-containing protein</fullName>
    </submittedName>
</protein>
<name>A0ABX1R4V3_9ALTE</name>
<evidence type="ECO:0000313" key="4">
    <source>
        <dbReference type="Proteomes" id="UP000709336"/>
    </source>
</evidence>
<feature type="transmembrane region" description="Helical" evidence="1">
    <location>
        <begin position="416"/>
        <end position="435"/>
    </location>
</feature>
<feature type="transmembrane region" description="Helical" evidence="1">
    <location>
        <begin position="254"/>
        <end position="286"/>
    </location>
</feature>
<evidence type="ECO:0000259" key="2">
    <source>
        <dbReference type="Pfam" id="PF03703"/>
    </source>
</evidence>
<dbReference type="PIRSF" id="PIRSF026631">
    <property type="entry name" value="UCP026631"/>
    <property type="match status" value="1"/>
</dbReference>
<keyword evidence="1" id="KW-1133">Transmembrane helix</keyword>
<sequence>MEDDISRAQKQHSQIDMGSEWQRLAPISIAYFTASNIKQFAQFLIYVIPALAISSNVFEMHSASYLISAAVGVVSLMSLSGLISYYFYFFRVHNQHIEVKSGVLNRRHINLPFWRIQNVKVEQPFYYRPFKFASVVFDTAGSADEEAKIVAVPLAYAQKLKKHVLANTFDAQNGSPDVPTAPFHANEENEEIVNQRSMKDLIIHGITNNRVWILLGAAAPFYDNASGYVFSWLQSKGLNLDQLLGGESAAWWQVGLYTLTAIVILTALLALLSIGGALLTLYGYTLSRDQDRYIRRSGLLSKQEVSMKQSRIQVITAKQDWLDKLLGRVNLYFEQNTTGTEQHAELMSPSKLLIPSVTVAEVRALVNGAMPDSQIYRIKYKSVSKQFLTFWLGGWIWPLAILLISISAYHQQWQEVGIILAVSIAFTLILILRWWRWGYGYDQRYIYVRSGRMGQDYQCLEKYKVQQISVVQSVFMQRKQIATLKILLASGTVTIPFISEKDAWEMANSALYAAESSRKSWM</sequence>
<feature type="transmembrane region" description="Helical" evidence="1">
    <location>
        <begin position="40"/>
        <end position="58"/>
    </location>
</feature>
<keyword evidence="1" id="KW-0472">Membrane</keyword>
<organism evidence="3 4">
    <name type="scientific">Alteromonas ponticola</name>
    <dbReference type="NCBI Taxonomy" id="2720613"/>
    <lineage>
        <taxon>Bacteria</taxon>
        <taxon>Pseudomonadati</taxon>
        <taxon>Pseudomonadota</taxon>
        <taxon>Gammaproteobacteria</taxon>
        <taxon>Alteromonadales</taxon>
        <taxon>Alteromonadaceae</taxon>
        <taxon>Alteromonas/Salinimonas group</taxon>
        <taxon>Alteromonas</taxon>
    </lineage>
</organism>
<keyword evidence="1" id="KW-0812">Transmembrane</keyword>
<feature type="domain" description="YdbS-like PH" evidence="2">
    <location>
        <begin position="434"/>
        <end position="507"/>
    </location>
</feature>
<proteinExistence type="predicted"/>
<dbReference type="PANTHER" id="PTHR34473">
    <property type="entry name" value="UPF0699 TRANSMEMBRANE PROTEIN YDBS"/>
    <property type="match status" value="1"/>
</dbReference>
<dbReference type="InterPro" id="IPR014529">
    <property type="entry name" value="UCP026631"/>
</dbReference>
<feature type="transmembrane region" description="Helical" evidence="1">
    <location>
        <begin position="64"/>
        <end position="88"/>
    </location>
</feature>
<gene>
    <name evidence="3" type="ORF">HCJ96_15615</name>
</gene>
<reference evidence="3 4" key="1">
    <citation type="submission" date="2020-03" db="EMBL/GenBank/DDBJ databases">
        <title>Alteromonas ponticola sp. nov., isolated from seawater.</title>
        <authorList>
            <person name="Yoon J.-H."/>
            <person name="Kim Y.-O."/>
        </authorList>
    </citation>
    <scope>NUCLEOTIDE SEQUENCE [LARGE SCALE GENOMIC DNA]</scope>
    <source>
        <strain evidence="3 4">MYP5</strain>
    </source>
</reference>
<evidence type="ECO:0000313" key="3">
    <source>
        <dbReference type="EMBL" id="NMH61457.1"/>
    </source>
</evidence>
<feature type="transmembrane region" description="Helical" evidence="1">
    <location>
        <begin position="211"/>
        <end position="234"/>
    </location>
</feature>
<feature type="domain" description="YdbS-like PH" evidence="2">
    <location>
        <begin position="85"/>
        <end position="163"/>
    </location>
</feature>
<dbReference type="EMBL" id="JAATNW010000009">
    <property type="protein sequence ID" value="NMH61457.1"/>
    <property type="molecule type" value="Genomic_DNA"/>
</dbReference>
<dbReference type="InterPro" id="IPR005182">
    <property type="entry name" value="YdbS-like_PH"/>
</dbReference>
<keyword evidence="4" id="KW-1185">Reference proteome</keyword>
<accession>A0ABX1R4V3</accession>
<dbReference type="PANTHER" id="PTHR34473:SF2">
    <property type="entry name" value="UPF0699 TRANSMEMBRANE PROTEIN YDBT"/>
    <property type="match status" value="1"/>
</dbReference>
<evidence type="ECO:0000256" key="1">
    <source>
        <dbReference type="SAM" id="Phobius"/>
    </source>
</evidence>
<comment type="caution">
    <text evidence="3">The sequence shown here is derived from an EMBL/GenBank/DDBJ whole genome shotgun (WGS) entry which is preliminary data.</text>
</comment>